<feature type="region of interest" description="Disordered" evidence="1">
    <location>
        <begin position="1"/>
        <end position="100"/>
    </location>
</feature>
<dbReference type="AlphaFoldDB" id="A0A811RG10"/>
<evidence type="ECO:0000313" key="2">
    <source>
        <dbReference type="EMBL" id="CAD6268837.1"/>
    </source>
</evidence>
<name>A0A811RG10_9POAL</name>
<keyword evidence="3" id="KW-1185">Reference proteome</keyword>
<proteinExistence type="predicted"/>
<feature type="compositionally biased region" description="Basic and acidic residues" evidence="1">
    <location>
        <begin position="40"/>
        <end position="51"/>
    </location>
</feature>
<gene>
    <name evidence="2" type="ORF">NCGR_LOCUS52142</name>
</gene>
<comment type="caution">
    <text evidence="2">The sequence shown here is derived from an EMBL/GenBank/DDBJ whole genome shotgun (WGS) entry which is preliminary data.</text>
</comment>
<reference evidence="2" key="1">
    <citation type="submission" date="2020-10" db="EMBL/GenBank/DDBJ databases">
        <authorList>
            <person name="Han B."/>
            <person name="Lu T."/>
            <person name="Zhao Q."/>
            <person name="Huang X."/>
            <person name="Zhao Y."/>
        </authorList>
    </citation>
    <scope>NUCLEOTIDE SEQUENCE</scope>
</reference>
<accession>A0A811RG10</accession>
<sequence>MEPGGISLLQDCLGTRTSAHPGPGGERGAAAAAARRRAHLRDGSADSEVHPRGLAQRGDVGAIARGGSNSDGGGEASLSVGPRLDVMGGGSGTVEGEWEE</sequence>
<organism evidence="2 3">
    <name type="scientific">Miscanthus lutarioriparius</name>
    <dbReference type="NCBI Taxonomy" id="422564"/>
    <lineage>
        <taxon>Eukaryota</taxon>
        <taxon>Viridiplantae</taxon>
        <taxon>Streptophyta</taxon>
        <taxon>Embryophyta</taxon>
        <taxon>Tracheophyta</taxon>
        <taxon>Spermatophyta</taxon>
        <taxon>Magnoliopsida</taxon>
        <taxon>Liliopsida</taxon>
        <taxon>Poales</taxon>
        <taxon>Poaceae</taxon>
        <taxon>PACMAD clade</taxon>
        <taxon>Panicoideae</taxon>
        <taxon>Andropogonodae</taxon>
        <taxon>Andropogoneae</taxon>
        <taxon>Saccharinae</taxon>
        <taxon>Miscanthus</taxon>
    </lineage>
</organism>
<evidence type="ECO:0000256" key="1">
    <source>
        <dbReference type="SAM" id="MobiDB-lite"/>
    </source>
</evidence>
<dbReference type="Proteomes" id="UP000604825">
    <property type="component" value="Unassembled WGS sequence"/>
</dbReference>
<evidence type="ECO:0000313" key="3">
    <source>
        <dbReference type="Proteomes" id="UP000604825"/>
    </source>
</evidence>
<dbReference type="EMBL" id="CAJGYO010000014">
    <property type="protein sequence ID" value="CAD6268837.1"/>
    <property type="molecule type" value="Genomic_DNA"/>
</dbReference>
<protein>
    <submittedName>
        <fullName evidence="2">Uncharacterized protein</fullName>
    </submittedName>
</protein>